<feature type="transmembrane region" description="Helical" evidence="7">
    <location>
        <begin position="52"/>
        <end position="77"/>
    </location>
</feature>
<dbReference type="PANTHER" id="PTHR43394:SF1">
    <property type="entry name" value="ATP-BINDING CASSETTE SUB-FAMILY B MEMBER 10, MITOCHONDRIAL"/>
    <property type="match status" value="1"/>
</dbReference>
<evidence type="ECO:0000313" key="10">
    <source>
        <dbReference type="EMBL" id="MBC5665813.1"/>
    </source>
</evidence>
<dbReference type="RefSeq" id="WP_186856020.1">
    <property type="nucleotide sequence ID" value="NZ_JACOOY010000015.1"/>
</dbReference>
<dbReference type="SUPFAM" id="SSF52540">
    <property type="entry name" value="P-loop containing nucleoside triphosphate hydrolases"/>
    <property type="match status" value="1"/>
</dbReference>
<keyword evidence="3" id="KW-0547">Nucleotide-binding</keyword>
<dbReference type="Gene3D" id="1.20.1560.10">
    <property type="entry name" value="ABC transporter type 1, transmembrane domain"/>
    <property type="match status" value="1"/>
</dbReference>
<feature type="transmembrane region" description="Helical" evidence="7">
    <location>
        <begin position="157"/>
        <end position="181"/>
    </location>
</feature>
<feature type="domain" description="ABC transporter" evidence="8">
    <location>
        <begin position="333"/>
        <end position="568"/>
    </location>
</feature>
<reference evidence="10 11" key="1">
    <citation type="submission" date="2020-08" db="EMBL/GenBank/DDBJ databases">
        <title>Genome public.</title>
        <authorList>
            <person name="Liu C."/>
            <person name="Sun Q."/>
        </authorList>
    </citation>
    <scope>NUCLEOTIDE SEQUENCE [LARGE SCALE GENOMIC DNA]</scope>
    <source>
        <strain evidence="10 11">NSJ-36</strain>
    </source>
</reference>
<protein>
    <submittedName>
        <fullName evidence="10">ABC transporter ATP-binding protein</fullName>
    </submittedName>
</protein>
<keyword evidence="4 10" id="KW-0067">ATP-binding</keyword>
<dbReference type="PROSITE" id="PS50893">
    <property type="entry name" value="ABC_TRANSPORTER_2"/>
    <property type="match status" value="1"/>
</dbReference>
<name>A0ABR7EWT8_9FIRM</name>
<comment type="subcellular location">
    <subcellularLocation>
        <location evidence="1">Cell membrane</location>
        <topology evidence="1">Multi-pass membrane protein</topology>
    </subcellularLocation>
</comment>
<sequence>MRKLVIYLSSYKKESFLAPFFKLLEVVFDLIVPLVVARIIDVGIVNNDRIYILQQFLILLLMAAIGLACSFTAQFYAARASVGFATKVRQALFDHIQTLSFTELDTLGTDTLITRITDDVNQVQNGLNLGLRLLLRSPFIVIGAMVMAFMINVRCALIFVLAIPILFVVVFSIMLVSIPLFKKVQGHLDHVTGLTRENLTGVRVIRAFSQEESSVRDFDSANLALTKLNEFVGRISALLNPLTYLLINMATVFLIYKAGIEVNLGNLKQGQVVALYNYMAQIIVELIKLASLIITLNKSMACADRVASVFSLSSSMTYPEETKADNDNTDTAVAFEHVSFTYEGAGAASLSDVSFSVKRGQTVGIIGSTGSGKSTLVNLIARFYDATAGSVFLNGKNIKDYSRNDLCDRIGVVPQKSVLFKGTIRDNLHWGNPDATDEELWNALDIAQARDVVEAKEGCLNFDIAQNGRNLSGGQRQRLTIARALVKHPELLILDDSASALDFATDAALRKALHNYCKGTTTFLVSQRAASIRQANLILVLDDGSLVGTGTHDDLLEHCSIYQEIYYSQFPEERNKGRKEANV</sequence>
<keyword evidence="6 7" id="KW-0472">Membrane</keyword>
<evidence type="ECO:0000313" key="11">
    <source>
        <dbReference type="Proteomes" id="UP000647235"/>
    </source>
</evidence>
<dbReference type="InterPro" id="IPR036640">
    <property type="entry name" value="ABC1_TM_sf"/>
</dbReference>
<dbReference type="SMART" id="SM00382">
    <property type="entry name" value="AAA"/>
    <property type="match status" value="1"/>
</dbReference>
<dbReference type="EMBL" id="JACOOY010000015">
    <property type="protein sequence ID" value="MBC5665813.1"/>
    <property type="molecule type" value="Genomic_DNA"/>
</dbReference>
<accession>A0ABR7EWT8</accession>
<evidence type="ECO:0000256" key="2">
    <source>
        <dbReference type="ARBA" id="ARBA00022692"/>
    </source>
</evidence>
<dbReference type="PROSITE" id="PS00211">
    <property type="entry name" value="ABC_TRANSPORTER_1"/>
    <property type="match status" value="1"/>
</dbReference>
<evidence type="ECO:0000256" key="4">
    <source>
        <dbReference type="ARBA" id="ARBA00022840"/>
    </source>
</evidence>
<feature type="transmembrane region" description="Helical" evidence="7">
    <location>
        <begin position="133"/>
        <end position="151"/>
    </location>
</feature>
<evidence type="ECO:0000256" key="5">
    <source>
        <dbReference type="ARBA" id="ARBA00022989"/>
    </source>
</evidence>
<evidence type="ECO:0000256" key="1">
    <source>
        <dbReference type="ARBA" id="ARBA00004651"/>
    </source>
</evidence>
<evidence type="ECO:0000256" key="6">
    <source>
        <dbReference type="ARBA" id="ARBA00023136"/>
    </source>
</evidence>
<feature type="transmembrane region" description="Helical" evidence="7">
    <location>
        <begin position="237"/>
        <end position="256"/>
    </location>
</feature>
<keyword evidence="5 7" id="KW-1133">Transmembrane helix</keyword>
<dbReference type="InterPro" id="IPR017871">
    <property type="entry name" value="ABC_transporter-like_CS"/>
</dbReference>
<keyword evidence="11" id="KW-1185">Reference proteome</keyword>
<dbReference type="Pfam" id="PF00005">
    <property type="entry name" value="ABC_tran"/>
    <property type="match status" value="1"/>
</dbReference>
<dbReference type="PANTHER" id="PTHR43394">
    <property type="entry name" value="ATP-DEPENDENT PERMEASE MDL1, MITOCHONDRIAL"/>
    <property type="match status" value="1"/>
</dbReference>
<evidence type="ECO:0000256" key="7">
    <source>
        <dbReference type="SAM" id="Phobius"/>
    </source>
</evidence>
<evidence type="ECO:0000259" key="9">
    <source>
        <dbReference type="PROSITE" id="PS50929"/>
    </source>
</evidence>
<dbReference type="PROSITE" id="PS50929">
    <property type="entry name" value="ABC_TM1F"/>
    <property type="match status" value="1"/>
</dbReference>
<dbReference type="Gene3D" id="3.40.50.300">
    <property type="entry name" value="P-loop containing nucleotide triphosphate hydrolases"/>
    <property type="match status" value="1"/>
</dbReference>
<dbReference type="CDD" id="cd18548">
    <property type="entry name" value="ABC_6TM_Tm287_like"/>
    <property type="match status" value="1"/>
</dbReference>
<dbReference type="Proteomes" id="UP000647235">
    <property type="component" value="Unassembled WGS sequence"/>
</dbReference>
<evidence type="ECO:0000259" key="8">
    <source>
        <dbReference type="PROSITE" id="PS50893"/>
    </source>
</evidence>
<feature type="domain" description="ABC transmembrane type-1" evidence="9">
    <location>
        <begin position="16"/>
        <end position="298"/>
    </location>
</feature>
<evidence type="ECO:0000256" key="3">
    <source>
        <dbReference type="ARBA" id="ARBA00022741"/>
    </source>
</evidence>
<dbReference type="InterPro" id="IPR011527">
    <property type="entry name" value="ABC1_TM_dom"/>
</dbReference>
<proteinExistence type="predicted"/>
<keyword evidence="2 7" id="KW-0812">Transmembrane</keyword>
<dbReference type="SUPFAM" id="SSF90123">
    <property type="entry name" value="ABC transporter transmembrane region"/>
    <property type="match status" value="1"/>
</dbReference>
<dbReference type="InterPro" id="IPR039421">
    <property type="entry name" value="Type_1_exporter"/>
</dbReference>
<comment type="caution">
    <text evidence="10">The sequence shown here is derived from an EMBL/GenBank/DDBJ whole genome shotgun (WGS) entry which is preliminary data.</text>
</comment>
<dbReference type="InterPro" id="IPR003439">
    <property type="entry name" value="ABC_transporter-like_ATP-bd"/>
</dbReference>
<gene>
    <name evidence="10" type="ORF">H8S07_11170</name>
</gene>
<dbReference type="InterPro" id="IPR003593">
    <property type="entry name" value="AAA+_ATPase"/>
</dbReference>
<dbReference type="InterPro" id="IPR027417">
    <property type="entry name" value="P-loop_NTPase"/>
</dbReference>
<dbReference type="Pfam" id="PF00664">
    <property type="entry name" value="ABC_membrane"/>
    <property type="match status" value="1"/>
</dbReference>
<dbReference type="GO" id="GO:0005524">
    <property type="term" value="F:ATP binding"/>
    <property type="evidence" value="ECO:0007669"/>
    <property type="project" value="UniProtKB-KW"/>
</dbReference>
<feature type="transmembrane region" description="Helical" evidence="7">
    <location>
        <begin position="20"/>
        <end position="40"/>
    </location>
</feature>
<feature type="transmembrane region" description="Helical" evidence="7">
    <location>
        <begin position="276"/>
        <end position="296"/>
    </location>
</feature>
<organism evidence="10 11">
    <name type="scientific">Dorea hominis</name>
    <dbReference type="NCBI Taxonomy" id="2763040"/>
    <lineage>
        <taxon>Bacteria</taxon>
        <taxon>Bacillati</taxon>
        <taxon>Bacillota</taxon>
        <taxon>Clostridia</taxon>
        <taxon>Lachnospirales</taxon>
        <taxon>Lachnospiraceae</taxon>
        <taxon>Dorea</taxon>
    </lineage>
</organism>